<protein>
    <submittedName>
        <fullName evidence="1">Uncharacterized protein</fullName>
    </submittedName>
</protein>
<dbReference type="EnsemblPlants" id="OB0071G10080.1">
    <property type="protein sequence ID" value="OB0071G10080.1"/>
    <property type="gene ID" value="OB0071G10080"/>
</dbReference>
<dbReference type="HOGENOM" id="CLU_2065122_0_0_1"/>
<dbReference type="AlphaFoldDB" id="J3KUP4"/>
<organism evidence="1">
    <name type="scientific">Oryza brachyantha</name>
    <name type="common">malo sina</name>
    <dbReference type="NCBI Taxonomy" id="4533"/>
    <lineage>
        <taxon>Eukaryota</taxon>
        <taxon>Viridiplantae</taxon>
        <taxon>Streptophyta</taxon>
        <taxon>Embryophyta</taxon>
        <taxon>Tracheophyta</taxon>
        <taxon>Spermatophyta</taxon>
        <taxon>Magnoliopsida</taxon>
        <taxon>Liliopsida</taxon>
        <taxon>Poales</taxon>
        <taxon>Poaceae</taxon>
        <taxon>BOP clade</taxon>
        <taxon>Oryzoideae</taxon>
        <taxon>Oryzeae</taxon>
        <taxon>Oryzinae</taxon>
        <taxon>Oryza</taxon>
    </lineage>
</organism>
<proteinExistence type="predicted"/>
<evidence type="ECO:0000313" key="2">
    <source>
        <dbReference type="Proteomes" id="UP000006038"/>
    </source>
</evidence>
<dbReference type="Proteomes" id="UP000006038">
    <property type="component" value="Unassembled WGS sequence"/>
</dbReference>
<evidence type="ECO:0000313" key="1">
    <source>
        <dbReference type="EnsemblPlants" id="OB0071G10080.1"/>
    </source>
</evidence>
<reference evidence="1" key="1">
    <citation type="submission" date="2015-06" db="UniProtKB">
        <authorList>
            <consortium name="EnsemblPlants"/>
        </authorList>
    </citation>
    <scope>IDENTIFICATION</scope>
</reference>
<sequence>MKQLGCGEFRDYSEMCDQSHSFFTHGNTAGLGSHSQGIAVHHQPLLRVRQALIWSRTREANRKALLLANPAATVDMEVASSGGVAVEEATFLAVLSKMLHGEEESEEIVLGICIDKKTT</sequence>
<accession>J3KUP4</accession>
<dbReference type="Gramene" id="OB0071G10080.1">
    <property type="protein sequence ID" value="OB0071G10080.1"/>
    <property type="gene ID" value="OB0071G10080"/>
</dbReference>
<keyword evidence="2" id="KW-1185">Reference proteome</keyword>
<name>J3KUP4_ORYBR</name>